<dbReference type="SUPFAM" id="SSF50974">
    <property type="entry name" value="Nitrous oxide reductase, N-terminal domain"/>
    <property type="match status" value="1"/>
</dbReference>
<evidence type="ECO:0000313" key="2">
    <source>
        <dbReference type="EMBL" id="KAG2174739.1"/>
    </source>
</evidence>
<keyword evidence="1" id="KW-0732">Signal</keyword>
<evidence type="ECO:0000256" key="1">
    <source>
        <dbReference type="SAM" id="SignalP"/>
    </source>
</evidence>
<dbReference type="Proteomes" id="UP000654370">
    <property type="component" value="Unassembled WGS sequence"/>
</dbReference>
<sequence length="447" mass="49396">MTKITTLLLALAATFATASAASHCVPETQYKNWEVWAMDQSPSVDPTNSSQQLEYGGGIYVLSSEQALGKDKKTKPFFIDLANETTTLCQKSTGSTPVVPHLIWFNRDQTHASISFLGTGHVVIFEAKTRKPVSCLLMPINPATNQSGVHAVIPTYDEKYYLVANSFGKAAHKISTDFKNNKFELVDTLDVVNCKTISGLPCEGPARPNNIVPCVFELNQTETNNLAFVSLVGGGGFVIDFRKTPMEIVSEYDQTHYYGATCWALPYSGNSFINMAFRPYIPSTGFSWYKFNATGYLNEDPSVNMPEITKVMDFTSNASDIHAITQINDRLVWVADRAIPSIKVVDVLQWKIVNEIFLNDTSVSPPVRRTADWTEITPDCKHIVGSLRGPITVKGDPMFTPGGLPGVMVLDIERNGLTGKVNHVYPLHKEIAGLDYMDVHGLILRKF</sequence>
<reference evidence="2" key="1">
    <citation type="submission" date="2020-12" db="EMBL/GenBank/DDBJ databases">
        <title>Metabolic potential, ecology and presence of endohyphal bacteria is reflected in genomic diversity of Mucoromycotina.</title>
        <authorList>
            <person name="Muszewska A."/>
            <person name="Okrasinska A."/>
            <person name="Steczkiewicz K."/>
            <person name="Drgas O."/>
            <person name="Orlowska M."/>
            <person name="Perlinska-Lenart U."/>
            <person name="Aleksandrzak-Piekarczyk T."/>
            <person name="Szatraj K."/>
            <person name="Zielenkiewicz U."/>
            <person name="Pilsyk S."/>
            <person name="Malc E."/>
            <person name="Mieczkowski P."/>
            <person name="Kruszewska J.S."/>
            <person name="Biernat P."/>
            <person name="Pawlowska J."/>
        </authorList>
    </citation>
    <scope>NUCLEOTIDE SEQUENCE</scope>
    <source>
        <strain evidence="2">WA0000067209</strain>
    </source>
</reference>
<comment type="caution">
    <text evidence="2">The sequence shown here is derived from an EMBL/GenBank/DDBJ whole genome shotgun (WGS) entry which is preliminary data.</text>
</comment>
<dbReference type="AlphaFoldDB" id="A0A8H7PJM4"/>
<evidence type="ECO:0000313" key="3">
    <source>
        <dbReference type="Proteomes" id="UP000654370"/>
    </source>
</evidence>
<protein>
    <submittedName>
        <fullName evidence="2">Uncharacterized protein</fullName>
    </submittedName>
</protein>
<feature type="signal peptide" evidence="1">
    <location>
        <begin position="1"/>
        <end position="20"/>
    </location>
</feature>
<organism evidence="2 3">
    <name type="scientific">Mortierella isabellina</name>
    <name type="common">Filamentous fungus</name>
    <name type="synonym">Umbelopsis isabellina</name>
    <dbReference type="NCBI Taxonomy" id="91625"/>
    <lineage>
        <taxon>Eukaryota</taxon>
        <taxon>Fungi</taxon>
        <taxon>Fungi incertae sedis</taxon>
        <taxon>Mucoromycota</taxon>
        <taxon>Mucoromycotina</taxon>
        <taxon>Umbelopsidomycetes</taxon>
        <taxon>Umbelopsidales</taxon>
        <taxon>Umbelopsidaceae</taxon>
        <taxon>Umbelopsis</taxon>
    </lineage>
</organism>
<dbReference type="InterPro" id="IPR011045">
    <property type="entry name" value="N2O_reductase_N"/>
</dbReference>
<dbReference type="EMBL" id="JAEPQZ010000012">
    <property type="protein sequence ID" value="KAG2174739.1"/>
    <property type="molecule type" value="Genomic_DNA"/>
</dbReference>
<dbReference type="OrthoDB" id="525920at2759"/>
<keyword evidence="3" id="KW-1185">Reference proteome</keyword>
<name>A0A8H7PJM4_MORIS</name>
<gene>
    <name evidence="2" type="ORF">INT43_005797</name>
</gene>
<feature type="chain" id="PRO_5034203114" evidence="1">
    <location>
        <begin position="21"/>
        <end position="447"/>
    </location>
</feature>
<proteinExistence type="predicted"/>
<accession>A0A8H7PJM4</accession>